<protein>
    <submittedName>
        <fullName evidence="5">Monooxygenase</fullName>
    </submittedName>
</protein>
<dbReference type="SUPFAM" id="SSF51905">
    <property type="entry name" value="FAD/NAD(P)-binding domain"/>
    <property type="match status" value="1"/>
</dbReference>
<dbReference type="Proteomes" id="UP000037288">
    <property type="component" value="Unassembled WGS sequence"/>
</dbReference>
<dbReference type="PRINTS" id="PR00420">
    <property type="entry name" value="RNGMNOXGNASE"/>
</dbReference>
<comment type="caution">
    <text evidence="5">The sequence shown here is derived from an EMBL/GenBank/DDBJ whole genome shotgun (WGS) entry which is preliminary data.</text>
</comment>
<keyword evidence="5" id="KW-0560">Oxidoreductase</keyword>
<evidence type="ECO:0000313" key="5">
    <source>
        <dbReference type="EMBL" id="KNB49924.1"/>
    </source>
</evidence>
<evidence type="ECO:0000259" key="4">
    <source>
        <dbReference type="Pfam" id="PF01494"/>
    </source>
</evidence>
<dbReference type="EMBL" id="LFXA01000017">
    <property type="protein sequence ID" value="KNB49924.1"/>
    <property type="molecule type" value="Genomic_DNA"/>
</dbReference>
<sequence>MTENDRTTSVLVVGGGITGLSTALFLARQGVRATVVERHPSIAMLPQARAFNPRSLEIYRSLRMEEEIRNHTSMLAAFPEMIGADTLAGEERFRIDLLAHGRPPGSLSPTDWAMIDQDELERVVRAEAEHSGADVRFGTELVDFGTDADGVTATVRGPGGEARIRADWLVAADGHRAGVRHRLGIGTDGPGVLFHSVYFIFEADLKSVLRDRRFLLAYVDRPVQGTALVPLREFGRWMLGVPFRPDRGESPEDFTEERCAELARQATGIDDLELTLVPPVTGWSRKISHSAVGGWVARRYRSGRVFFAGDAAHVVPPSGSYGANTCIADAHNLAWKLAAVVNGQAGEALLDTYHEERRPVARVTLDHTMRLLENRHQGTAEDLESIDDIAMIFGYRYASAAVLGGAPATDTPVVDPRTAGGRPGLRAPHVWLDRSGTRLSTLDLFTDGFTLLAGRDGTEWTEAAAAATSLGVKVTAHRVGGELQDHDDAFAAAYGIGAAGAVLVRPDGFVAWRAEDRSPEPGRELERALARILARP</sequence>
<dbReference type="Gene3D" id="3.50.50.60">
    <property type="entry name" value="FAD/NAD(P)-binding domain"/>
    <property type="match status" value="1"/>
</dbReference>
<organism evidence="5 6">
    <name type="scientific">Streptomyces caatingaensis</name>
    <dbReference type="NCBI Taxonomy" id="1678637"/>
    <lineage>
        <taxon>Bacteria</taxon>
        <taxon>Bacillati</taxon>
        <taxon>Actinomycetota</taxon>
        <taxon>Actinomycetes</taxon>
        <taxon>Kitasatosporales</taxon>
        <taxon>Streptomycetaceae</taxon>
        <taxon>Streptomyces</taxon>
    </lineage>
</organism>
<dbReference type="InterPro" id="IPR050641">
    <property type="entry name" value="RIFMO-like"/>
</dbReference>
<evidence type="ECO:0000313" key="6">
    <source>
        <dbReference type="Proteomes" id="UP000037288"/>
    </source>
</evidence>
<reference evidence="6" key="1">
    <citation type="submission" date="2015-07" db="EMBL/GenBank/DDBJ databases">
        <title>Draft genome sequence of Streptomyces sp. CMAA 1322, a bacterium isolated from Caatinga biome, from dry forest semiarid of Brazil.</title>
        <authorList>
            <person name="Santos S.N."/>
            <person name="Gacesa R."/>
            <person name="Taketani R.G."/>
            <person name="Long P.F."/>
            <person name="Melo I.S."/>
        </authorList>
    </citation>
    <scope>NUCLEOTIDE SEQUENCE [LARGE SCALE GENOMIC DNA]</scope>
    <source>
        <strain evidence="6">CMAA 1322</strain>
    </source>
</reference>
<proteinExistence type="predicted"/>
<dbReference type="GO" id="GO:0071949">
    <property type="term" value="F:FAD binding"/>
    <property type="evidence" value="ECO:0007669"/>
    <property type="project" value="InterPro"/>
</dbReference>
<feature type="domain" description="FAD-binding" evidence="4">
    <location>
        <begin position="8"/>
        <end position="366"/>
    </location>
</feature>
<name>A0A0K9X912_9ACTN</name>
<dbReference type="Pfam" id="PF01494">
    <property type="entry name" value="FAD_binding_3"/>
    <property type="match status" value="1"/>
</dbReference>
<dbReference type="Pfam" id="PF21274">
    <property type="entry name" value="Rng_hyd_C"/>
    <property type="match status" value="1"/>
</dbReference>
<comment type="cofactor">
    <cofactor evidence="1">
        <name>FAD</name>
        <dbReference type="ChEBI" id="CHEBI:57692"/>
    </cofactor>
</comment>
<evidence type="ECO:0000256" key="2">
    <source>
        <dbReference type="ARBA" id="ARBA00022630"/>
    </source>
</evidence>
<dbReference type="AlphaFoldDB" id="A0A0K9X912"/>
<dbReference type="InterPro" id="IPR036188">
    <property type="entry name" value="FAD/NAD-bd_sf"/>
</dbReference>
<dbReference type="STRING" id="1678637.AC230_24625"/>
<keyword evidence="3" id="KW-0274">FAD</keyword>
<dbReference type="OrthoDB" id="8670884at2"/>
<dbReference type="Gene3D" id="3.40.30.120">
    <property type="match status" value="1"/>
</dbReference>
<accession>A0A0K9X912</accession>
<dbReference type="PANTHER" id="PTHR43004:SF19">
    <property type="entry name" value="BINDING MONOOXYGENASE, PUTATIVE (JCVI)-RELATED"/>
    <property type="match status" value="1"/>
</dbReference>
<keyword evidence="6" id="KW-1185">Reference proteome</keyword>
<evidence type="ECO:0000256" key="1">
    <source>
        <dbReference type="ARBA" id="ARBA00001974"/>
    </source>
</evidence>
<dbReference type="Gene3D" id="3.30.9.10">
    <property type="entry name" value="D-Amino Acid Oxidase, subunit A, domain 2"/>
    <property type="match status" value="1"/>
</dbReference>
<keyword evidence="2" id="KW-0285">Flavoprotein</keyword>
<dbReference type="PANTHER" id="PTHR43004">
    <property type="entry name" value="TRK SYSTEM POTASSIUM UPTAKE PROTEIN"/>
    <property type="match status" value="1"/>
</dbReference>
<keyword evidence="5" id="KW-0503">Monooxygenase</keyword>
<evidence type="ECO:0000256" key="3">
    <source>
        <dbReference type="ARBA" id="ARBA00022827"/>
    </source>
</evidence>
<dbReference type="GO" id="GO:0016709">
    <property type="term" value="F:oxidoreductase activity, acting on paired donors, with incorporation or reduction of molecular oxygen, NAD(P)H as one donor, and incorporation of one atom of oxygen"/>
    <property type="evidence" value="ECO:0007669"/>
    <property type="project" value="UniProtKB-ARBA"/>
</dbReference>
<dbReference type="InterPro" id="IPR002938">
    <property type="entry name" value="FAD-bd"/>
</dbReference>
<dbReference type="PATRIC" id="fig|1678637.3.peg.5258"/>
<gene>
    <name evidence="5" type="ORF">AC230_24625</name>
</gene>